<reference evidence="2" key="1">
    <citation type="journal article" date="2019" name="Int. J. Syst. Evol. Microbiol.">
        <title>The Global Catalogue of Microorganisms (GCM) 10K type strain sequencing project: providing services to taxonomists for standard genome sequencing and annotation.</title>
        <authorList>
            <consortium name="The Broad Institute Genomics Platform"/>
            <consortium name="The Broad Institute Genome Sequencing Center for Infectious Disease"/>
            <person name="Wu L."/>
            <person name="Ma J."/>
        </authorList>
    </citation>
    <scope>NUCLEOTIDE SEQUENCE [LARGE SCALE GENOMIC DNA]</scope>
    <source>
        <strain evidence="2">KCTC 12848</strain>
    </source>
</reference>
<comment type="caution">
    <text evidence="1">The sequence shown here is derived from an EMBL/GenBank/DDBJ whole genome shotgun (WGS) entry which is preliminary data.</text>
</comment>
<accession>A0ABV9Y2I2</accession>
<dbReference type="RefSeq" id="WP_344041846.1">
    <property type="nucleotide sequence ID" value="NZ_BAAAKE010000030.1"/>
</dbReference>
<evidence type="ECO:0000313" key="1">
    <source>
        <dbReference type="EMBL" id="MFC5055728.1"/>
    </source>
</evidence>
<keyword evidence="2" id="KW-1185">Reference proteome</keyword>
<dbReference type="InterPro" id="IPR027575">
    <property type="entry name" value="LD_lanti_pre"/>
</dbReference>
<sequence>MTVVAIEPSGGATALLEAPAEDEFDLDIRPVLTHQAMPHSNNCPTDDGCGNTCSNGASACTSEDNNQF</sequence>
<dbReference type="EMBL" id="JBHSJB010000017">
    <property type="protein sequence ID" value="MFC5055728.1"/>
    <property type="molecule type" value="Genomic_DNA"/>
</dbReference>
<dbReference type="NCBIfam" id="TIGR04363">
    <property type="entry name" value="LD_lanti_pre"/>
    <property type="match status" value="1"/>
</dbReference>
<proteinExistence type="predicted"/>
<gene>
    <name evidence="1" type="ORF">ACFPFM_18445</name>
</gene>
<dbReference type="Proteomes" id="UP001595833">
    <property type="component" value="Unassembled WGS sequence"/>
</dbReference>
<protein>
    <submittedName>
        <fullName evidence="1">FxLD family lanthipeptide</fullName>
    </submittedName>
</protein>
<organism evidence="1 2">
    <name type="scientific">Saccharothrix xinjiangensis</name>
    <dbReference type="NCBI Taxonomy" id="204798"/>
    <lineage>
        <taxon>Bacteria</taxon>
        <taxon>Bacillati</taxon>
        <taxon>Actinomycetota</taxon>
        <taxon>Actinomycetes</taxon>
        <taxon>Pseudonocardiales</taxon>
        <taxon>Pseudonocardiaceae</taxon>
        <taxon>Saccharothrix</taxon>
    </lineage>
</organism>
<evidence type="ECO:0000313" key="2">
    <source>
        <dbReference type="Proteomes" id="UP001595833"/>
    </source>
</evidence>
<name>A0ABV9Y2I2_9PSEU</name>